<evidence type="ECO:0000256" key="9">
    <source>
        <dbReference type="ARBA" id="ARBA00023316"/>
    </source>
</evidence>
<dbReference type="NCBIfam" id="TIGR01133">
    <property type="entry name" value="murG"/>
    <property type="match status" value="1"/>
</dbReference>
<dbReference type="GO" id="GO:0008360">
    <property type="term" value="P:regulation of cell shape"/>
    <property type="evidence" value="ECO:0007669"/>
    <property type="project" value="UniProtKB-KW"/>
</dbReference>
<comment type="function">
    <text evidence="10">Cell wall formation. Catalyzes the transfer of a GlcNAc subunit on undecaprenyl-pyrophosphoryl-MurNAc-pentapeptide (lipid intermediate I) to form undecaprenyl-pyrophosphoryl-MurNAc-(pentapeptide)GlcNAc (lipid intermediate II).</text>
</comment>
<keyword evidence="1 10" id="KW-1003">Cell membrane</keyword>
<comment type="pathway">
    <text evidence="10">Cell wall biogenesis; peptidoglycan biosynthesis.</text>
</comment>
<sequence length="371" mass="37427">MLRPVAIAAGGTGGHLFPAEALAAALAARGQRVALFTDRRTARHLGPGFATAETHVIPAAGLAGRGLVRAPGAIVSLARGTLAARSALARIGAAAVVGFGGYPSVPPLVAARTLPRTRRPALVLHEQNAVLGRANRFLAPFADLIALSFAATERVPPGARTLLTGTPVRPAIAALAGERYTPPDPAGTVRLLVLGGSLGARVFARVVPAALAALPVALRARLSVAMQARPEDVASVEHALAEAGVEATVSPFFTDVAERLAAAHLVLARAGASTVAELACLGRPGLLVPLPGAIDDHQAANARALVEAGAARAMPEPAFTAEALAAALIELLDAPSRLEAMAQAAARLGAADSAERLADAVLALAPTEITP</sequence>
<dbReference type="AlphaFoldDB" id="A0A975YKA8"/>
<keyword evidence="2 10" id="KW-0132">Cell division</keyword>
<evidence type="ECO:0000259" key="12">
    <source>
        <dbReference type="Pfam" id="PF04101"/>
    </source>
</evidence>
<evidence type="ECO:0000313" key="14">
    <source>
        <dbReference type="Proteomes" id="UP000694001"/>
    </source>
</evidence>
<dbReference type="RefSeq" id="WP_218286610.1">
    <property type="nucleotide sequence ID" value="NZ_CP076448.1"/>
</dbReference>
<accession>A0A975YKA8</accession>
<dbReference type="PANTHER" id="PTHR21015">
    <property type="entry name" value="UDP-N-ACETYLGLUCOSAMINE--N-ACETYLMURAMYL-(PENTAPEPTIDE) PYROPHOSPHORYL-UNDECAPRENOL N-ACETYLGLUCOSAMINE TRANSFERASE 1"/>
    <property type="match status" value="1"/>
</dbReference>
<dbReference type="HAMAP" id="MF_00033">
    <property type="entry name" value="MurG"/>
    <property type="match status" value="1"/>
</dbReference>
<dbReference type="Proteomes" id="UP000694001">
    <property type="component" value="Chromosome"/>
</dbReference>
<dbReference type="GO" id="GO:0009252">
    <property type="term" value="P:peptidoglycan biosynthetic process"/>
    <property type="evidence" value="ECO:0007669"/>
    <property type="project" value="UniProtKB-UniRule"/>
</dbReference>
<feature type="binding site" evidence="10">
    <location>
        <position position="298"/>
    </location>
    <ligand>
        <name>UDP-N-acetyl-alpha-D-glucosamine</name>
        <dbReference type="ChEBI" id="CHEBI:57705"/>
    </ligand>
</feature>
<dbReference type="Pfam" id="PF03033">
    <property type="entry name" value="Glyco_transf_28"/>
    <property type="match status" value="1"/>
</dbReference>
<feature type="binding site" evidence="10">
    <location>
        <position position="197"/>
    </location>
    <ligand>
        <name>UDP-N-acetyl-alpha-D-glucosamine</name>
        <dbReference type="ChEBI" id="CHEBI:57705"/>
    </ligand>
</feature>
<name>A0A975YKA8_9PROT</name>
<gene>
    <name evidence="10 13" type="primary">murG</name>
    <name evidence="13" type="ORF">KO353_04905</name>
</gene>
<dbReference type="GO" id="GO:0071555">
    <property type="term" value="P:cell wall organization"/>
    <property type="evidence" value="ECO:0007669"/>
    <property type="project" value="UniProtKB-KW"/>
</dbReference>
<comment type="caution">
    <text evidence="10">Lacks conserved residue(s) required for the propagation of feature annotation.</text>
</comment>
<feature type="binding site" evidence="10">
    <location>
        <position position="169"/>
    </location>
    <ligand>
        <name>UDP-N-acetyl-alpha-D-glucosamine</name>
        <dbReference type="ChEBI" id="CHEBI:57705"/>
    </ligand>
</feature>
<keyword evidence="7 10" id="KW-0472">Membrane</keyword>
<proteinExistence type="inferred from homology"/>
<keyword evidence="5 10" id="KW-0133">Cell shape</keyword>
<evidence type="ECO:0000256" key="7">
    <source>
        <dbReference type="ARBA" id="ARBA00023136"/>
    </source>
</evidence>
<comment type="catalytic activity">
    <reaction evidence="10">
        <text>di-trans,octa-cis-undecaprenyl diphospho-N-acetyl-alpha-D-muramoyl-L-alanyl-D-glutamyl-meso-2,6-diaminopimeloyl-D-alanyl-D-alanine + UDP-N-acetyl-alpha-D-glucosamine = di-trans,octa-cis-undecaprenyl diphospho-[N-acetyl-alpha-D-glucosaminyl-(1-&gt;4)]-N-acetyl-alpha-D-muramoyl-L-alanyl-D-glutamyl-meso-2,6-diaminopimeloyl-D-alanyl-D-alanine + UDP + H(+)</text>
        <dbReference type="Rhea" id="RHEA:31227"/>
        <dbReference type="ChEBI" id="CHEBI:15378"/>
        <dbReference type="ChEBI" id="CHEBI:57705"/>
        <dbReference type="ChEBI" id="CHEBI:58223"/>
        <dbReference type="ChEBI" id="CHEBI:61387"/>
        <dbReference type="ChEBI" id="CHEBI:61388"/>
        <dbReference type="EC" id="2.4.1.227"/>
    </reaction>
</comment>
<evidence type="ECO:0000259" key="11">
    <source>
        <dbReference type="Pfam" id="PF03033"/>
    </source>
</evidence>
<dbReference type="CDD" id="cd03785">
    <property type="entry name" value="GT28_MurG"/>
    <property type="match status" value="1"/>
</dbReference>
<evidence type="ECO:0000256" key="1">
    <source>
        <dbReference type="ARBA" id="ARBA00022475"/>
    </source>
</evidence>
<dbReference type="GO" id="GO:0050511">
    <property type="term" value="F:undecaprenyldiphospho-muramoylpentapeptide beta-N-acetylglucosaminyltransferase activity"/>
    <property type="evidence" value="ECO:0007669"/>
    <property type="project" value="UniProtKB-UniRule"/>
</dbReference>
<dbReference type="InterPro" id="IPR004276">
    <property type="entry name" value="GlycoTrans_28_N"/>
</dbReference>
<evidence type="ECO:0000256" key="5">
    <source>
        <dbReference type="ARBA" id="ARBA00022960"/>
    </source>
</evidence>
<reference evidence="13" key="1">
    <citation type="submission" date="2021-06" db="EMBL/GenBank/DDBJ databases">
        <title>Elioraea tepida, sp. nov., a moderately thermophilic aerobic anoxygenic phototrophic bacterium isolated from an alkaline siliceous hot spring mat community in Yellowstone National Park, WY, USA.</title>
        <authorList>
            <person name="Saini M.K."/>
            <person name="Yoshida S."/>
            <person name="Sebastian A."/>
            <person name="Hirose S."/>
            <person name="Hara E."/>
            <person name="Tamaki H."/>
            <person name="Soulier N.T."/>
            <person name="Albert I."/>
            <person name="Hanada S."/>
            <person name="Bryant D.A."/>
            <person name="Tank M."/>
        </authorList>
    </citation>
    <scope>NUCLEOTIDE SEQUENCE</scope>
    <source>
        <strain evidence="13">MS-P2</strain>
    </source>
</reference>
<keyword evidence="14" id="KW-1185">Reference proteome</keyword>
<feature type="binding site" evidence="10">
    <location>
        <begin position="12"/>
        <end position="14"/>
    </location>
    <ligand>
        <name>UDP-N-acetyl-alpha-D-glucosamine</name>
        <dbReference type="ChEBI" id="CHEBI:57705"/>
    </ligand>
</feature>
<evidence type="ECO:0000256" key="4">
    <source>
        <dbReference type="ARBA" id="ARBA00022679"/>
    </source>
</evidence>
<keyword evidence="9 10" id="KW-0961">Cell wall biogenesis/degradation</keyword>
<feature type="domain" description="Glycosyltransferase family 28 N-terminal" evidence="11">
    <location>
        <begin position="5"/>
        <end position="145"/>
    </location>
</feature>
<evidence type="ECO:0000256" key="3">
    <source>
        <dbReference type="ARBA" id="ARBA00022676"/>
    </source>
</evidence>
<evidence type="ECO:0000256" key="6">
    <source>
        <dbReference type="ARBA" id="ARBA00022984"/>
    </source>
</evidence>
<organism evidence="13 14">
    <name type="scientific">Elioraea tepida</name>
    <dbReference type="NCBI Taxonomy" id="2843330"/>
    <lineage>
        <taxon>Bacteria</taxon>
        <taxon>Pseudomonadati</taxon>
        <taxon>Pseudomonadota</taxon>
        <taxon>Alphaproteobacteria</taxon>
        <taxon>Acetobacterales</taxon>
        <taxon>Elioraeaceae</taxon>
        <taxon>Elioraea</taxon>
    </lineage>
</organism>
<dbReference type="GO" id="GO:0005975">
    <property type="term" value="P:carbohydrate metabolic process"/>
    <property type="evidence" value="ECO:0007669"/>
    <property type="project" value="InterPro"/>
</dbReference>
<dbReference type="InterPro" id="IPR006009">
    <property type="entry name" value="GlcNAc_MurG"/>
</dbReference>
<comment type="similarity">
    <text evidence="10">Belongs to the glycosyltransferase 28 family. MurG subfamily.</text>
</comment>
<keyword evidence="8 10" id="KW-0131">Cell cycle</keyword>
<dbReference type="GO" id="GO:0005886">
    <property type="term" value="C:plasma membrane"/>
    <property type="evidence" value="ECO:0007669"/>
    <property type="project" value="UniProtKB-SubCell"/>
</dbReference>
<keyword evidence="6 10" id="KW-0573">Peptidoglycan synthesis</keyword>
<dbReference type="EC" id="2.4.1.227" evidence="10"/>
<evidence type="ECO:0000256" key="8">
    <source>
        <dbReference type="ARBA" id="ARBA00023306"/>
    </source>
</evidence>
<feature type="domain" description="Glycosyl transferase family 28 C-terminal" evidence="12">
    <location>
        <begin position="191"/>
        <end position="357"/>
    </location>
</feature>
<keyword evidence="3 10" id="KW-0328">Glycosyltransferase</keyword>
<dbReference type="Pfam" id="PF04101">
    <property type="entry name" value="Glyco_tran_28_C"/>
    <property type="match status" value="1"/>
</dbReference>
<comment type="subcellular location">
    <subcellularLocation>
        <location evidence="10">Cell membrane</location>
        <topology evidence="10">Peripheral membrane protein</topology>
        <orientation evidence="10">Cytoplasmic side</orientation>
    </subcellularLocation>
</comment>
<dbReference type="GO" id="GO:0051301">
    <property type="term" value="P:cell division"/>
    <property type="evidence" value="ECO:0007669"/>
    <property type="project" value="UniProtKB-KW"/>
</dbReference>
<protein>
    <recommendedName>
        <fullName evidence="10">UDP-N-acetylglucosamine--N-acetylmuramyl-(pentapeptide) pyrophosphoryl-undecaprenol N-acetylglucosamine transferase</fullName>
        <ecNumber evidence="10">2.4.1.227</ecNumber>
    </recommendedName>
    <alternativeName>
        <fullName evidence="10">Undecaprenyl-PP-MurNAc-pentapeptide-UDPGlcNAc GlcNAc transferase</fullName>
    </alternativeName>
</protein>
<keyword evidence="4 10" id="KW-0808">Transferase</keyword>
<dbReference type="KEGG" id="elio:KO353_04905"/>
<dbReference type="PANTHER" id="PTHR21015:SF22">
    <property type="entry name" value="GLYCOSYLTRANSFERASE"/>
    <property type="match status" value="1"/>
</dbReference>
<feature type="binding site" evidence="10">
    <location>
        <position position="128"/>
    </location>
    <ligand>
        <name>UDP-N-acetyl-alpha-D-glucosamine</name>
        <dbReference type="ChEBI" id="CHEBI:57705"/>
    </ligand>
</feature>
<evidence type="ECO:0000256" key="10">
    <source>
        <dbReference type="HAMAP-Rule" id="MF_00033"/>
    </source>
</evidence>
<dbReference type="InterPro" id="IPR007235">
    <property type="entry name" value="Glyco_trans_28_C"/>
</dbReference>
<dbReference type="EMBL" id="CP076448">
    <property type="protein sequence ID" value="QXM25554.1"/>
    <property type="molecule type" value="Genomic_DNA"/>
</dbReference>
<evidence type="ECO:0000313" key="13">
    <source>
        <dbReference type="EMBL" id="QXM25554.1"/>
    </source>
</evidence>
<evidence type="ECO:0000256" key="2">
    <source>
        <dbReference type="ARBA" id="ARBA00022618"/>
    </source>
</evidence>